<dbReference type="EMBL" id="LCBS01000001">
    <property type="protein sequence ID" value="KKS17624.1"/>
    <property type="molecule type" value="Genomic_DNA"/>
</dbReference>
<proteinExistence type="predicted"/>
<accession>A0A0G0WY07</accession>
<dbReference type="Proteomes" id="UP000034163">
    <property type="component" value="Unassembled WGS sequence"/>
</dbReference>
<protein>
    <submittedName>
        <fullName evidence="1">Uncharacterized protein</fullName>
    </submittedName>
</protein>
<reference evidence="1 2" key="1">
    <citation type="journal article" date="2015" name="Nature">
        <title>rRNA introns, odd ribosomes, and small enigmatic genomes across a large radiation of phyla.</title>
        <authorList>
            <person name="Brown C.T."/>
            <person name="Hug L.A."/>
            <person name="Thomas B.C."/>
            <person name="Sharon I."/>
            <person name="Castelle C.J."/>
            <person name="Singh A."/>
            <person name="Wilkins M.J."/>
            <person name="Williams K.H."/>
            <person name="Banfield J.F."/>
        </authorList>
    </citation>
    <scope>NUCLEOTIDE SEQUENCE [LARGE SCALE GENOMIC DNA]</scope>
</reference>
<organism evidence="1 2">
    <name type="scientific">candidate division WWE3 bacterium GW2011_GWB1_41_6</name>
    <dbReference type="NCBI Taxonomy" id="1619112"/>
    <lineage>
        <taxon>Bacteria</taxon>
        <taxon>Katanobacteria</taxon>
    </lineage>
</organism>
<comment type="caution">
    <text evidence="1">The sequence shown here is derived from an EMBL/GenBank/DDBJ whole genome shotgun (WGS) entry which is preliminary data.</text>
</comment>
<gene>
    <name evidence="1" type="ORF">UU72_C0001G0108</name>
</gene>
<sequence length="283" mass="32558">MPNETTQSWENAYTRSEAANPEKTVFNEVVPVEQSTGYSCGAAVFTSIHNTVNKTPIEEPNVIEDFRKVLLKVNLDIENTGVPPRFIIERLQIENIKFSIKESDNTYTDEQVISEALSKLEEELKRGRVCLTPIQYTPSRWMIHSDTHEIINEDDLDPDTDNLADYKVVRTSPQWDGVSVPEPYEGPDAVLATTKNDVDYNGHYVLVVGMVNHMGREFFITMDPSYLWMQSEAMKKKPEALRTINPEYYGYRFIEKPLFGQKWHDVSGEGEPFNQYYISIETK</sequence>
<evidence type="ECO:0000313" key="2">
    <source>
        <dbReference type="Proteomes" id="UP000034163"/>
    </source>
</evidence>
<name>A0A0G0WY07_UNCKA</name>
<dbReference type="AlphaFoldDB" id="A0A0G0WY07"/>
<evidence type="ECO:0000313" key="1">
    <source>
        <dbReference type="EMBL" id="KKS17624.1"/>
    </source>
</evidence>